<reference evidence="1 2" key="1">
    <citation type="submission" date="2017-04" db="EMBL/GenBank/DDBJ databases">
        <authorList>
            <person name="Afonso C.L."/>
            <person name="Miller P.J."/>
            <person name="Scott M.A."/>
            <person name="Spackman E."/>
            <person name="Goraichik I."/>
            <person name="Dimitrov K.M."/>
            <person name="Suarez D.L."/>
            <person name="Swayne D.E."/>
        </authorList>
    </citation>
    <scope>NUCLEOTIDE SEQUENCE [LARGE SCALE GENOMIC DNA]</scope>
    <source>
        <strain evidence="1 2">KR-140</strain>
    </source>
</reference>
<evidence type="ECO:0000313" key="2">
    <source>
        <dbReference type="Proteomes" id="UP000192582"/>
    </source>
</evidence>
<dbReference type="EMBL" id="FWWU01000009">
    <property type="protein sequence ID" value="SMB93369.1"/>
    <property type="molecule type" value="Genomic_DNA"/>
</dbReference>
<dbReference type="Proteomes" id="UP000192582">
    <property type="component" value="Unassembled WGS sequence"/>
</dbReference>
<gene>
    <name evidence="1" type="ORF">SAMN00790413_01955</name>
</gene>
<organism evidence="1 2">
    <name type="scientific">Deinococcus hopiensis KR-140</name>
    <dbReference type="NCBI Taxonomy" id="695939"/>
    <lineage>
        <taxon>Bacteria</taxon>
        <taxon>Thermotogati</taxon>
        <taxon>Deinococcota</taxon>
        <taxon>Deinococci</taxon>
        <taxon>Deinococcales</taxon>
        <taxon>Deinococcaceae</taxon>
        <taxon>Deinococcus</taxon>
    </lineage>
</organism>
<sequence length="127" mass="13848">MMPLLYPISSATFPHTGVIDIPCYTARSFNRMTAELECKGTVIPFDFSELTSMEIEAATGEQTHGWTLQALAAVDSMWLIGALEAATSGAVSQSLGAQIEDVWYSMKPLRSEEKFVAGHAEVVGLYR</sequence>
<dbReference type="RefSeq" id="WP_139806946.1">
    <property type="nucleotide sequence ID" value="NZ_FWWU01000009.1"/>
</dbReference>
<keyword evidence="2" id="KW-1185">Reference proteome</keyword>
<name>A0A1W1VJ12_9DEIO</name>
<evidence type="ECO:0000313" key="1">
    <source>
        <dbReference type="EMBL" id="SMB93369.1"/>
    </source>
</evidence>
<proteinExistence type="predicted"/>
<dbReference type="AlphaFoldDB" id="A0A1W1VJ12"/>
<protein>
    <submittedName>
        <fullName evidence="1">Uncharacterized protein</fullName>
    </submittedName>
</protein>
<accession>A0A1W1VJ12</accession>
<dbReference type="OrthoDB" id="72273at2"/>